<dbReference type="Proteomes" id="UP000191144">
    <property type="component" value="Chromosome E"/>
</dbReference>
<dbReference type="GO" id="GO:0046540">
    <property type="term" value="C:U4/U6 x U5 tri-snRNP complex"/>
    <property type="evidence" value="ECO:0007669"/>
    <property type="project" value="InterPro"/>
</dbReference>
<dbReference type="GO" id="GO:0003723">
    <property type="term" value="F:RNA binding"/>
    <property type="evidence" value="ECO:0007669"/>
    <property type="project" value="UniProtKB-KW"/>
</dbReference>
<sequence length="463" mass="51420">MSNSELLDDLNDDFGSDVESEVEVDNVCDSFGGLERFLMEYKPILLDEINPENIGNVSQIFEHRELFENLMQETADSSSALLLSKTQPLVQQDIDSLHAFLRGVYEETFPELQSIVTSAETYARVIKILEHSQGVPDTEQLQEVVSREQMLVLSMAIQTGYKNPRSQSSDQSFALARSIEVLLELCNLQQRIKNFVASLISQTAPNLCALVGSETAAALIDTAGGIQTLSETPSCNIASMGKSRFVGHKSAVDQSGVRQKGFVFHCPLVSEQPVAVRKQALKMTCAKVSLCARVDTSKSSQDGSLGSEWRKDILHKLQNIQEPPKLSNVKALPIPEDKPKKKRAGRRFRKYKEQFQLSHARQLQNRMEFGKQESSVVDIFGEEVGMGMASTLRAPNSAPTKRTAKLRATMQRRLAAVNQDTHNFFATGYDQSNVLKAPSDESTNNTKTQDKNTKRRQTQASGT</sequence>
<dbReference type="GO" id="GO:0071011">
    <property type="term" value="C:precatalytic spliceosome"/>
    <property type="evidence" value="ECO:0007669"/>
    <property type="project" value="TreeGrafter"/>
</dbReference>
<dbReference type="PROSITE" id="PS51358">
    <property type="entry name" value="NOP"/>
    <property type="match status" value="1"/>
</dbReference>
<evidence type="ECO:0000256" key="3">
    <source>
        <dbReference type="ARBA" id="ARBA00022664"/>
    </source>
</evidence>
<evidence type="ECO:0000256" key="1">
    <source>
        <dbReference type="ARBA" id="ARBA00004123"/>
    </source>
</evidence>
<dbReference type="PANTHER" id="PTHR13904:SF0">
    <property type="entry name" value="U4_U6 SMALL NUCLEAR RIBONUCLEOPROTEIN PRP31"/>
    <property type="match status" value="1"/>
</dbReference>
<accession>A0A1G4JIA2</accession>
<dbReference type="PANTHER" id="PTHR13904">
    <property type="entry name" value="PRE-MRNA SPLICING FACTOR PRP31"/>
    <property type="match status" value="1"/>
</dbReference>
<dbReference type="GO" id="GO:0005687">
    <property type="term" value="C:U4 snRNP"/>
    <property type="evidence" value="ECO:0007669"/>
    <property type="project" value="TreeGrafter"/>
</dbReference>
<feature type="region of interest" description="Disordered" evidence="9">
    <location>
        <begin position="433"/>
        <end position="463"/>
    </location>
</feature>
<evidence type="ECO:0000256" key="8">
    <source>
        <dbReference type="ARBA" id="ARBA00023274"/>
    </source>
</evidence>
<keyword evidence="12" id="KW-1185">Reference proteome</keyword>
<evidence type="ECO:0000256" key="7">
    <source>
        <dbReference type="ARBA" id="ARBA00023242"/>
    </source>
</evidence>
<dbReference type="InterPro" id="IPR042239">
    <property type="entry name" value="Nop_C"/>
</dbReference>
<keyword evidence="3" id="KW-0507">mRNA processing</keyword>
<keyword evidence="4" id="KW-0747">Spliceosome</keyword>
<proteinExistence type="inferred from homology"/>
<dbReference type="SMART" id="SM00931">
    <property type="entry name" value="NOSIC"/>
    <property type="match status" value="1"/>
</dbReference>
<evidence type="ECO:0000256" key="6">
    <source>
        <dbReference type="ARBA" id="ARBA00023187"/>
    </source>
</evidence>
<dbReference type="Pfam" id="PF01798">
    <property type="entry name" value="Nop"/>
    <property type="match status" value="1"/>
</dbReference>
<dbReference type="Pfam" id="PF09785">
    <property type="entry name" value="Prp31_C"/>
    <property type="match status" value="1"/>
</dbReference>
<dbReference type="InterPro" id="IPR036070">
    <property type="entry name" value="Nop_dom_sf"/>
</dbReference>
<dbReference type="Gene3D" id="1.10.287.4070">
    <property type="match status" value="1"/>
</dbReference>
<dbReference type="InterPro" id="IPR027105">
    <property type="entry name" value="Prp31"/>
</dbReference>
<dbReference type="AlphaFoldDB" id="A0A1G4JIA2"/>
<comment type="subcellular location">
    <subcellularLocation>
        <location evidence="1">Nucleus</location>
    </subcellularLocation>
</comment>
<keyword evidence="6" id="KW-0508">mRNA splicing</keyword>
<dbReference type="SUPFAM" id="SSF89124">
    <property type="entry name" value="Nop domain"/>
    <property type="match status" value="1"/>
</dbReference>
<dbReference type="InterPro" id="IPR019175">
    <property type="entry name" value="Prp31_C"/>
</dbReference>
<dbReference type="InterPro" id="IPR002687">
    <property type="entry name" value="Nop_dom"/>
</dbReference>
<evidence type="ECO:0000313" key="12">
    <source>
        <dbReference type="Proteomes" id="UP000191144"/>
    </source>
</evidence>
<evidence type="ECO:0000256" key="4">
    <source>
        <dbReference type="ARBA" id="ARBA00022728"/>
    </source>
</evidence>
<reference evidence="12" key="1">
    <citation type="submission" date="2016-03" db="EMBL/GenBank/DDBJ databases">
        <authorList>
            <person name="Devillers Hugo."/>
        </authorList>
    </citation>
    <scope>NUCLEOTIDE SEQUENCE [LARGE SCALE GENOMIC DNA]</scope>
</reference>
<protein>
    <submittedName>
        <fullName evidence="11">LAME_0E06942g1_1</fullName>
    </submittedName>
</protein>
<dbReference type="GO" id="GO:0000244">
    <property type="term" value="P:spliceosomal tri-snRNP complex assembly"/>
    <property type="evidence" value="ECO:0007669"/>
    <property type="project" value="InterPro"/>
</dbReference>
<evidence type="ECO:0000256" key="9">
    <source>
        <dbReference type="SAM" id="MobiDB-lite"/>
    </source>
</evidence>
<dbReference type="Gene3D" id="1.10.246.90">
    <property type="entry name" value="Nop domain"/>
    <property type="match status" value="1"/>
</dbReference>
<comment type="similarity">
    <text evidence="2">Belongs to the PRP31 family.</text>
</comment>
<dbReference type="InterPro" id="IPR012976">
    <property type="entry name" value="NOSIC"/>
</dbReference>
<evidence type="ECO:0000256" key="2">
    <source>
        <dbReference type="ARBA" id="ARBA00005572"/>
    </source>
</evidence>
<organism evidence="11 12">
    <name type="scientific">Lachancea meyersii CBS 8951</name>
    <dbReference type="NCBI Taxonomy" id="1266667"/>
    <lineage>
        <taxon>Eukaryota</taxon>
        <taxon>Fungi</taxon>
        <taxon>Dikarya</taxon>
        <taxon>Ascomycota</taxon>
        <taxon>Saccharomycotina</taxon>
        <taxon>Saccharomycetes</taxon>
        <taxon>Saccharomycetales</taxon>
        <taxon>Saccharomycetaceae</taxon>
        <taxon>Lachancea</taxon>
    </lineage>
</organism>
<name>A0A1G4JIA2_9SACH</name>
<evidence type="ECO:0000256" key="5">
    <source>
        <dbReference type="ARBA" id="ARBA00022884"/>
    </source>
</evidence>
<keyword evidence="7" id="KW-0539">Nucleus</keyword>
<evidence type="ECO:0000259" key="10">
    <source>
        <dbReference type="PROSITE" id="PS51358"/>
    </source>
</evidence>
<dbReference type="OrthoDB" id="4771285at2759"/>
<gene>
    <name evidence="11" type="ORF">LAME_0E06942G</name>
</gene>
<keyword evidence="5" id="KW-0694">RNA-binding</keyword>
<keyword evidence="8" id="KW-0687">Ribonucleoprotein</keyword>
<dbReference type="EMBL" id="LT598481">
    <property type="protein sequence ID" value="SCU90072.1"/>
    <property type="molecule type" value="Genomic_DNA"/>
</dbReference>
<evidence type="ECO:0000313" key="11">
    <source>
        <dbReference type="EMBL" id="SCU90072.1"/>
    </source>
</evidence>
<feature type="domain" description="Nop" evidence="10">
    <location>
        <begin position="203"/>
        <end position="322"/>
    </location>
</feature>